<dbReference type="SUPFAM" id="SSF52374">
    <property type="entry name" value="Nucleotidylyl transferase"/>
    <property type="match status" value="1"/>
</dbReference>
<name>X6P068_RETFI</name>
<keyword evidence="1 6" id="KW-0436">Ligase</keyword>
<sequence>MTKLSDDSYEKFKERANHAESLLEKLETEIKKLKENNRSEPISKTLQGDPTFPPWYPPYQIGEEPKGSNAIMVCSLFICNITRNFQRNFPRNCNKFQKKKVKWYTCGPTVYAPSHMGHARTYITFDIIRNILEFYFGFRVNLVMNITDVDDKIILKARENYLFAEYSSEVQKWTREKVVSDIVTAFELITKKRKDALTVCWTTKHLYICVYIYLLISVQKIKKASEEELKSAQEKHKKEIEENVLGNRVKLENVLKNRQGFENAKDTEDTKTLVSISQPVLAEWLDSIKGDTVTDQKIFRAHAEEYEKQFFEDMRQLHVRDPDVLTRVTEYIPQIIRFVQQLIDNGYGYVSNHSVYFDIDKFRDDVDFPKLDPKYVYMFCF</sequence>
<dbReference type="Gene3D" id="3.40.50.620">
    <property type="entry name" value="HUPs"/>
    <property type="match status" value="1"/>
</dbReference>
<organism evidence="6 7">
    <name type="scientific">Reticulomyxa filosa</name>
    <dbReference type="NCBI Taxonomy" id="46433"/>
    <lineage>
        <taxon>Eukaryota</taxon>
        <taxon>Sar</taxon>
        <taxon>Rhizaria</taxon>
        <taxon>Retaria</taxon>
        <taxon>Foraminifera</taxon>
        <taxon>Monothalamids</taxon>
        <taxon>Reticulomyxidae</taxon>
        <taxon>Reticulomyxa</taxon>
    </lineage>
</organism>
<feature type="coiled-coil region" evidence="4">
    <location>
        <begin position="215"/>
        <end position="243"/>
    </location>
</feature>
<dbReference type="GO" id="GO:0005737">
    <property type="term" value="C:cytoplasm"/>
    <property type="evidence" value="ECO:0007669"/>
    <property type="project" value="TreeGrafter"/>
</dbReference>
<keyword evidence="7" id="KW-1185">Reference proteome</keyword>
<keyword evidence="3" id="KW-0067">ATP-binding</keyword>
<dbReference type="GO" id="GO:0004817">
    <property type="term" value="F:cysteine-tRNA ligase activity"/>
    <property type="evidence" value="ECO:0007669"/>
    <property type="project" value="TreeGrafter"/>
</dbReference>
<dbReference type="PANTHER" id="PTHR10890">
    <property type="entry name" value="CYSTEINYL-TRNA SYNTHETASE"/>
    <property type="match status" value="1"/>
</dbReference>
<dbReference type="InterPro" id="IPR024909">
    <property type="entry name" value="Cys-tRNA/MSH_ligase"/>
</dbReference>
<evidence type="ECO:0000256" key="3">
    <source>
        <dbReference type="ARBA" id="ARBA00022840"/>
    </source>
</evidence>
<evidence type="ECO:0000313" key="6">
    <source>
        <dbReference type="EMBL" id="ETO30912.1"/>
    </source>
</evidence>
<keyword evidence="2" id="KW-0547">Nucleotide-binding</keyword>
<proteinExistence type="predicted"/>
<evidence type="ECO:0000256" key="4">
    <source>
        <dbReference type="SAM" id="Coils"/>
    </source>
</evidence>
<reference evidence="6 7" key="1">
    <citation type="journal article" date="2013" name="Curr. Biol.">
        <title>The Genome of the Foraminiferan Reticulomyxa filosa.</title>
        <authorList>
            <person name="Glockner G."/>
            <person name="Hulsmann N."/>
            <person name="Schleicher M."/>
            <person name="Noegel A.A."/>
            <person name="Eichinger L."/>
            <person name="Gallinger C."/>
            <person name="Pawlowski J."/>
            <person name="Sierra R."/>
            <person name="Euteneuer U."/>
            <person name="Pillet L."/>
            <person name="Moustafa A."/>
            <person name="Platzer M."/>
            <person name="Groth M."/>
            <person name="Szafranski K."/>
            <person name="Schliwa M."/>
        </authorList>
    </citation>
    <scope>NUCLEOTIDE SEQUENCE [LARGE SCALE GENOMIC DNA]</scope>
</reference>
<dbReference type="Proteomes" id="UP000023152">
    <property type="component" value="Unassembled WGS sequence"/>
</dbReference>
<evidence type="ECO:0000259" key="5">
    <source>
        <dbReference type="Pfam" id="PF01406"/>
    </source>
</evidence>
<evidence type="ECO:0000313" key="7">
    <source>
        <dbReference type="Proteomes" id="UP000023152"/>
    </source>
</evidence>
<dbReference type="AlphaFoldDB" id="X6P068"/>
<dbReference type="GO" id="GO:0006423">
    <property type="term" value="P:cysteinyl-tRNA aminoacylation"/>
    <property type="evidence" value="ECO:0007669"/>
    <property type="project" value="TreeGrafter"/>
</dbReference>
<protein>
    <submittedName>
        <fullName evidence="6">Cysteine-tRNA ligase</fullName>
    </submittedName>
</protein>
<gene>
    <name evidence="6" type="ORF">RFI_06209</name>
</gene>
<keyword evidence="4" id="KW-0175">Coiled coil</keyword>
<comment type="caution">
    <text evidence="6">The sequence shown here is derived from an EMBL/GenBank/DDBJ whole genome shotgun (WGS) entry which is preliminary data.</text>
</comment>
<dbReference type="GO" id="GO:0005524">
    <property type="term" value="F:ATP binding"/>
    <property type="evidence" value="ECO:0007669"/>
    <property type="project" value="UniProtKB-KW"/>
</dbReference>
<dbReference type="InterPro" id="IPR014729">
    <property type="entry name" value="Rossmann-like_a/b/a_fold"/>
</dbReference>
<evidence type="ECO:0000256" key="2">
    <source>
        <dbReference type="ARBA" id="ARBA00022741"/>
    </source>
</evidence>
<dbReference type="OrthoDB" id="438179at2759"/>
<feature type="coiled-coil region" evidence="4">
    <location>
        <begin position="9"/>
        <end position="36"/>
    </location>
</feature>
<accession>X6P068</accession>
<feature type="non-terminal residue" evidence="6">
    <location>
        <position position="381"/>
    </location>
</feature>
<dbReference type="Pfam" id="PF01406">
    <property type="entry name" value="tRNA-synt_1e"/>
    <property type="match status" value="1"/>
</dbReference>
<feature type="domain" description="tRNA synthetases class I catalytic" evidence="5">
    <location>
        <begin position="95"/>
        <end position="363"/>
    </location>
</feature>
<dbReference type="InterPro" id="IPR032678">
    <property type="entry name" value="tRNA-synt_1_cat_dom"/>
</dbReference>
<dbReference type="PANTHER" id="PTHR10890:SF3">
    <property type="entry name" value="CYSTEINE--TRNA LIGASE, CYTOPLASMIC"/>
    <property type="match status" value="1"/>
</dbReference>
<dbReference type="EMBL" id="ASPP01005242">
    <property type="protein sequence ID" value="ETO30912.1"/>
    <property type="molecule type" value="Genomic_DNA"/>
</dbReference>
<evidence type="ECO:0000256" key="1">
    <source>
        <dbReference type="ARBA" id="ARBA00022598"/>
    </source>
</evidence>